<keyword evidence="7 9" id="KW-0687">Ribonucleoprotein</keyword>
<feature type="compositionally biased region" description="Basic and acidic residues" evidence="10">
    <location>
        <begin position="147"/>
        <end position="157"/>
    </location>
</feature>
<dbReference type="OrthoDB" id="448446at2759"/>
<evidence type="ECO:0000256" key="7">
    <source>
        <dbReference type="ARBA" id="ARBA00023274"/>
    </source>
</evidence>
<gene>
    <name evidence="11" type="primary">RRP36</name>
    <name evidence="11" type="ORF">GGI19_001627</name>
</gene>
<dbReference type="Proteomes" id="UP001140011">
    <property type="component" value="Unassembled WGS sequence"/>
</dbReference>
<feature type="compositionally biased region" description="Basic and acidic residues" evidence="10">
    <location>
        <begin position="96"/>
        <end position="112"/>
    </location>
</feature>
<dbReference type="InterPro" id="IPR009292">
    <property type="entry name" value="RRP36"/>
</dbReference>
<dbReference type="GO" id="GO:0005730">
    <property type="term" value="C:nucleolus"/>
    <property type="evidence" value="ECO:0007669"/>
    <property type="project" value="UniProtKB-SubCell"/>
</dbReference>
<feature type="compositionally biased region" description="Acidic residues" evidence="10">
    <location>
        <begin position="45"/>
        <end position="57"/>
    </location>
</feature>
<keyword evidence="5" id="KW-0175">Coiled coil</keyword>
<feature type="region of interest" description="Disordered" evidence="10">
    <location>
        <begin position="300"/>
        <end position="328"/>
    </location>
</feature>
<dbReference type="PANTHER" id="PTHR21738:SF0">
    <property type="entry name" value="RIBOSOMAL RNA PROCESSING PROTEIN 36 HOMOLOG"/>
    <property type="match status" value="1"/>
</dbReference>
<dbReference type="GO" id="GO:0000462">
    <property type="term" value="P:maturation of SSU-rRNA from tricistronic rRNA transcript (SSU-rRNA, 5.8S rRNA, LSU-rRNA)"/>
    <property type="evidence" value="ECO:0007669"/>
    <property type="project" value="TreeGrafter"/>
</dbReference>
<evidence type="ECO:0000256" key="10">
    <source>
        <dbReference type="SAM" id="MobiDB-lite"/>
    </source>
</evidence>
<feature type="region of interest" description="Disordered" evidence="10">
    <location>
        <begin position="249"/>
        <end position="270"/>
    </location>
</feature>
<feature type="compositionally biased region" description="Basic residues" evidence="10">
    <location>
        <begin position="308"/>
        <end position="328"/>
    </location>
</feature>
<dbReference type="AlphaFoldDB" id="A0A9W8GYM1"/>
<sequence length="328" mass="37728">MPKAKKVVEQYSSDEDSSGVSDAEVSYSGESSDDSQQRPEQQSDFSDDDSDHEEEDNGKDAKAEKIRQQLAAVPFSQLIRIQQQMGTSKFNQSMGLKEKADTRKKVQQELKQRAGLSSSRYEDNSDADSGSDSSAPETASTKSGAGKKKDMHRDNRKMPAMMSSKRPVSRFRQVVEIAKPQTRDPRFDNLSGHFNEDLYEKSYGFLDKQQEEEIESLKAQMQKIKNRDPHEAQRIQTVVSSMQSQIAAKKQKKHTQELKRKHRKNELEAVKQGKTPYFLKKSELKGLEVAEKFTQLKGESKLDNYLEKRRKRNATKDHRRMPYKRRED</sequence>
<feature type="compositionally biased region" description="Basic and acidic residues" evidence="10">
    <location>
        <begin position="58"/>
        <end position="67"/>
    </location>
</feature>
<feature type="compositionally biased region" description="Basic residues" evidence="10">
    <location>
        <begin position="249"/>
        <end position="264"/>
    </location>
</feature>
<comment type="subcellular location">
    <subcellularLocation>
        <location evidence="1 9">Nucleus</location>
        <location evidence="1 9">Nucleolus</location>
    </subcellularLocation>
</comment>
<dbReference type="GO" id="GO:0030686">
    <property type="term" value="C:90S preribosome"/>
    <property type="evidence" value="ECO:0007669"/>
    <property type="project" value="TreeGrafter"/>
</dbReference>
<keyword evidence="12" id="KW-1185">Reference proteome</keyword>
<evidence type="ECO:0000313" key="11">
    <source>
        <dbReference type="EMBL" id="KAJ2755470.1"/>
    </source>
</evidence>
<keyword evidence="3 9" id="KW-0690">Ribosome biogenesis</keyword>
<evidence type="ECO:0000256" key="9">
    <source>
        <dbReference type="RuleBase" id="RU368027"/>
    </source>
</evidence>
<feature type="region of interest" description="Disordered" evidence="10">
    <location>
        <begin position="84"/>
        <end position="171"/>
    </location>
</feature>
<evidence type="ECO:0000256" key="5">
    <source>
        <dbReference type="ARBA" id="ARBA00023054"/>
    </source>
</evidence>
<evidence type="ECO:0000256" key="1">
    <source>
        <dbReference type="ARBA" id="ARBA00004604"/>
    </source>
</evidence>
<comment type="subunit">
    <text evidence="9">Associates with 90S and pre-40S pre-ribosomal particles.</text>
</comment>
<name>A0A9W8GYM1_9FUNG</name>
<organism evidence="11 12">
    <name type="scientific">Coemansia pectinata</name>
    <dbReference type="NCBI Taxonomy" id="1052879"/>
    <lineage>
        <taxon>Eukaryota</taxon>
        <taxon>Fungi</taxon>
        <taxon>Fungi incertae sedis</taxon>
        <taxon>Zoopagomycota</taxon>
        <taxon>Kickxellomycotina</taxon>
        <taxon>Kickxellomycetes</taxon>
        <taxon>Kickxellales</taxon>
        <taxon>Kickxellaceae</taxon>
        <taxon>Coemansia</taxon>
    </lineage>
</organism>
<evidence type="ECO:0000256" key="4">
    <source>
        <dbReference type="ARBA" id="ARBA00022552"/>
    </source>
</evidence>
<protein>
    <recommendedName>
        <fullName evidence="9">rRNA biogenesis protein RRP36</fullName>
    </recommendedName>
</protein>
<comment type="function">
    <text evidence="8 9">Component of the 90S pre-ribosome involved in the maturation of rRNAs. Required for early cleavages of the pre-RNAs in the 40S ribosomal subunit maturation pathway.</text>
</comment>
<evidence type="ECO:0000256" key="8">
    <source>
        <dbReference type="ARBA" id="ARBA00025053"/>
    </source>
</evidence>
<keyword evidence="4 9" id="KW-0698">rRNA processing</keyword>
<evidence type="ECO:0000313" key="12">
    <source>
        <dbReference type="Proteomes" id="UP001140011"/>
    </source>
</evidence>
<dbReference type="EMBL" id="JANBUH010000061">
    <property type="protein sequence ID" value="KAJ2755470.1"/>
    <property type="molecule type" value="Genomic_DNA"/>
</dbReference>
<comment type="caution">
    <text evidence="11">The sequence shown here is derived from an EMBL/GenBank/DDBJ whole genome shotgun (WGS) entry which is preliminary data.</text>
</comment>
<dbReference type="Pfam" id="PF06102">
    <property type="entry name" value="RRP36"/>
    <property type="match status" value="1"/>
</dbReference>
<evidence type="ECO:0000256" key="6">
    <source>
        <dbReference type="ARBA" id="ARBA00023242"/>
    </source>
</evidence>
<accession>A0A9W8GYM1</accession>
<comment type="similarity">
    <text evidence="2 9">Belongs to the RRP36 family.</text>
</comment>
<feature type="region of interest" description="Disordered" evidence="10">
    <location>
        <begin position="1"/>
        <end position="68"/>
    </location>
</feature>
<proteinExistence type="inferred from homology"/>
<dbReference type="PANTHER" id="PTHR21738">
    <property type="entry name" value="RIBOSOMAL RNA PROCESSING PROTEIN 36 HOMOLOG"/>
    <property type="match status" value="1"/>
</dbReference>
<evidence type="ECO:0000256" key="3">
    <source>
        <dbReference type="ARBA" id="ARBA00022517"/>
    </source>
</evidence>
<keyword evidence="6 9" id="KW-0539">Nucleus</keyword>
<evidence type="ECO:0000256" key="2">
    <source>
        <dbReference type="ARBA" id="ARBA00009418"/>
    </source>
</evidence>
<feature type="compositionally biased region" description="Polar residues" evidence="10">
    <location>
        <begin position="84"/>
        <end position="94"/>
    </location>
</feature>
<reference evidence="11" key="1">
    <citation type="submission" date="2022-07" db="EMBL/GenBank/DDBJ databases">
        <title>Phylogenomic reconstructions and comparative analyses of Kickxellomycotina fungi.</title>
        <authorList>
            <person name="Reynolds N.K."/>
            <person name="Stajich J.E."/>
            <person name="Barry K."/>
            <person name="Grigoriev I.V."/>
            <person name="Crous P."/>
            <person name="Smith M.E."/>
        </authorList>
    </citation>
    <scope>NUCLEOTIDE SEQUENCE</scope>
    <source>
        <strain evidence="11">BCRC 34297</strain>
    </source>
</reference>